<keyword evidence="7 10" id="KW-0119">Carbohydrate metabolism</keyword>
<evidence type="ECO:0000256" key="5">
    <source>
        <dbReference type="ARBA" id="ARBA00022676"/>
    </source>
</evidence>
<organism evidence="11 12">
    <name type="scientific">Faecalibacterium gallinarum</name>
    <dbReference type="NCBI Taxonomy" id="2903556"/>
    <lineage>
        <taxon>Bacteria</taxon>
        <taxon>Bacillati</taxon>
        <taxon>Bacillota</taxon>
        <taxon>Clostridia</taxon>
        <taxon>Eubacteriales</taxon>
        <taxon>Oscillospiraceae</taxon>
        <taxon>Faecalibacterium</taxon>
    </lineage>
</organism>
<dbReference type="GO" id="GO:0005975">
    <property type="term" value="P:carbohydrate metabolic process"/>
    <property type="evidence" value="ECO:0007669"/>
    <property type="project" value="InterPro"/>
</dbReference>
<comment type="catalytic activity">
    <reaction evidence="1 10">
        <text>Transfers a segment of a (1-&gt;4)-alpha-D-glucan to a new position in an acceptor, which may be glucose or a (1-&gt;4)-alpha-D-glucan.</text>
        <dbReference type="EC" id="2.4.1.25"/>
    </reaction>
</comment>
<evidence type="ECO:0000256" key="3">
    <source>
        <dbReference type="ARBA" id="ARBA00012560"/>
    </source>
</evidence>
<name>A0AA37IYR5_9FIRM</name>
<dbReference type="Proteomes" id="UP001055185">
    <property type="component" value="Unassembled WGS sequence"/>
</dbReference>
<evidence type="ECO:0000256" key="1">
    <source>
        <dbReference type="ARBA" id="ARBA00000439"/>
    </source>
</evidence>
<evidence type="ECO:0000256" key="4">
    <source>
        <dbReference type="ARBA" id="ARBA00020295"/>
    </source>
</evidence>
<accession>A0AA37IYR5</accession>
<dbReference type="RefSeq" id="WP_238316967.1">
    <property type="nucleotide sequence ID" value="NZ_BQKV01000043.1"/>
</dbReference>
<keyword evidence="6 10" id="KW-0808">Transferase</keyword>
<evidence type="ECO:0000256" key="7">
    <source>
        <dbReference type="ARBA" id="ARBA00023277"/>
    </source>
</evidence>
<dbReference type="AlphaFoldDB" id="A0AA37IYR5"/>
<dbReference type="EMBL" id="BQKV01000043">
    <property type="protein sequence ID" value="GJN64779.1"/>
    <property type="molecule type" value="Genomic_DNA"/>
</dbReference>
<evidence type="ECO:0000313" key="11">
    <source>
        <dbReference type="EMBL" id="GJN64779.1"/>
    </source>
</evidence>
<evidence type="ECO:0000256" key="10">
    <source>
        <dbReference type="RuleBase" id="RU361207"/>
    </source>
</evidence>
<evidence type="ECO:0000256" key="8">
    <source>
        <dbReference type="ARBA" id="ARBA00031423"/>
    </source>
</evidence>
<evidence type="ECO:0000256" key="6">
    <source>
        <dbReference type="ARBA" id="ARBA00022679"/>
    </source>
</evidence>
<dbReference type="Gene3D" id="3.20.20.80">
    <property type="entry name" value="Glycosidases"/>
    <property type="match status" value="1"/>
</dbReference>
<reference evidence="11" key="1">
    <citation type="journal article" date="2022" name="Int. J. Syst. Evol. Microbiol.">
        <title>Genome-based, phenotypic and chemotaxonomic classification of Faecalibacterium strains: proposal of three novel species Faecalibacterium duncaniae sp. nov., Faecalibacterium hattorii sp. nov. and Faecalibacterium gallinarum sp. nov. .</title>
        <authorList>
            <person name="Sakamoto M."/>
            <person name="Sakurai N."/>
            <person name="Tanno H."/>
            <person name="Iino T."/>
            <person name="Ohkuma M."/>
            <person name="Endo A."/>
        </authorList>
    </citation>
    <scope>NUCLEOTIDE SEQUENCE</scope>
    <source>
        <strain evidence="11">JCM 17207</strain>
    </source>
</reference>
<sequence length="499" mass="56260">MNRTSGVLMPITALPSPWGVGTLGDAARAFLDFLVAGGQTYWQILPIGPTSYGDSPYQAFSSYAGNPYFIDLDDLCRAGLLKPEEYQNLDWGTPGRVDYGRLYELRFPVLRRAVERLWAGEGPAVAEFCKKESAWLEDYALFMALKKKFGGAPWSAWPDDALRKRQPAALAAAREELAEEVRFWQGVQYLFFVQWDAFKALAGEKGIQIIGDLPIYTAGDSADVWAHPDQFQMDEEFRPTRVAGCPPDGFSADGQLWGNPLFNWEKMKAEGYRWWMDRIAFQFRFYDVLRIDHFRGFDSYYSIPAGAKNAQNGRWEPGPGIEFFRQMEKTLGKREIIAEDLGFLTPSVHQLLADTGYPGMKLLEFAFDSRDGGGRLYQPHNYPTHCIAYVGTHDNDTALGWMKTAEPADVAMAQEYLHLDPVEGENWGMMRAIWSSTAGCTIVQMQDLLGLGSESRMNTPSTLGGNWAWRAEPGFDSPALAKKLHRQMELYERLAVHAE</sequence>
<evidence type="ECO:0000256" key="2">
    <source>
        <dbReference type="ARBA" id="ARBA00005684"/>
    </source>
</evidence>
<dbReference type="NCBIfam" id="TIGR00217">
    <property type="entry name" value="malQ"/>
    <property type="match status" value="1"/>
</dbReference>
<dbReference type="EC" id="2.4.1.25" evidence="3 10"/>
<dbReference type="InterPro" id="IPR003385">
    <property type="entry name" value="Glyco_hydro_77"/>
</dbReference>
<dbReference type="Pfam" id="PF02446">
    <property type="entry name" value="Glyco_hydro_77"/>
    <property type="match status" value="1"/>
</dbReference>
<dbReference type="PANTHER" id="PTHR32438">
    <property type="entry name" value="4-ALPHA-GLUCANOTRANSFERASE DPE1, CHLOROPLASTIC/AMYLOPLASTIC"/>
    <property type="match status" value="1"/>
</dbReference>
<comment type="caution">
    <text evidence="11">The sequence shown here is derived from an EMBL/GenBank/DDBJ whole genome shotgun (WGS) entry which is preliminary data.</text>
</comment>
<gene>
    <name evidence="11" type="ORF">JCM17207_14040</name>
</gene>
<dbReference type="InterPro" id="IPR017853">
    <property type="entry name" value="GH"/>
</dbReference>
<evidence type="ECO:0000256" key="9">
    <source>
        <dbReference type="ARBA" id="ARBA00031501"/>
    </source>
</evidence>
<dbReference type="PANTHER" id="PTHR32438:SF5">
    <property type="entry name" value="4-ALPHA-GLUCANOTRANSFERASE DPE1, CHLOROPLASTIC_AMYLOPLASTIC"/>
    <property type="match status" value="1"/>
</dbReference>
<protein>
    <recommendedName>
        <fullName evidence="4 10">4-alpha-glucanotransferase</fullName>
        <ecNumber evidence="3 10">2.4.1.25</ecNumber>
    </recommendedName>
    <alternativeName>
        <fullName evidence="8 10">Amylomaltase</fullName>
    </alternativeName>
    <alternativeName>
        <fullName evidence="9 10">Disproportionating enzyme</fullName>
    </alternativeName>
</protein>
<evidence type="ECO:0000313" key="12">
    <source>
        <dbReference type="Proteomes" id="UP001055185"/>
    </source>
</evidence>
<dbReference type="SUPFAM" id="SSF51445">
    <property type="entry name" value="(Trans)glycosidases"/>
    <property type="match status" value="1"/>
</dbReference>
<proteinExistence type="inferred from homology"/>
<comment type="similarity">
    <text evidence="2 10">Belongs to the disproportionating enzyme family.</text>
</comment>
<dbReference type="NCBIfam" id="NF011080">
    <property type="entry name" value="PRK14508.1-3"/>
    <property type="match status" value="1"/>
</dbReference>
<keyword evidence="12" id="KW-1185">Reference proteome</keyword>
<dbReference type="GO" id="GO:0004134">
    <property type="term" value="F:4-alpha-glucanotransferase activity"/>
    <property type="evidence" value="ECO:0007669"/>
    <property type="project" value="UniProtKB-EC"/>
</dbReference>
<keyword evidence="5 10" id="KW-0328">Glycosyltransferase</keyword>